<comment type="caution">
    <text evidence="3">The sequence shown here is derived from an EMBL/GenBank/DDBJ whole genome shotgun (WGS) entry which is preliminary data.</text>
</comment>
<dbReference type="InterPro" id="IPR005824">
    <property type="entry name" value="KOW"/>
</dbReference>
<dbReference type="Gene3D" id="2.30.30.30">
    <property type="match status" value="1"/>
</dbReference>
<sequence>KKKKKKKKKTNKKKKNEVEPRDPKMTIQFSLRPNKPVKDEKNETDNDVVNNSDENKNVKKEEKEEEEEQQKKDKDKDKEMEAALRYLSSLGKKRKLGEEKGSKDKSLSQVELLKKENEYYKQQQNNKRQKVNDDKSFLRLSVVNGVVMKVIKGKWKEQKGMVVDTRFMTVANKSCFHFGRQVKILSGNYAGQIGVLKSIDENKGVGDIEIEESKHNTKIIHINFDGFSKYNK</sequence>
<name>X6NSR4_RETFI</name>
<proteinExistence type="predicted"/>
<protein>
    <recommendedName>
        <fullName evidence="2">KOW domain-containing protein</fullName>
    </recommendedName>
</protein>
<feature type="region of interest" description="Disordered" evidence="1">
    <location>
        <begin position="1"/>
        <end position="80"/>
    </location>
</feature>
<evidence type="ECO:0000313" key="4">
    <source>
        <dbReference type="Proteomes" id="UP000023152"/>
    </source>
</evidence>
<dbReference type="Pfam" id="PF00467">
    <property type="entry name" value="KOW"/>
    <property type="match status" value="1"/>
</dbReference>
<evidence type="ECO:0000259" key="2">
    <source>
        <dbReference type="Pfam" id="PF00467"/>
    </source>
</evidence>
<accession>X6NSR4</accession>
<dbReference type="InterPro" id="IPR014722">
    <property type="entry name" value="Rib_uL2_dom2"/>
</dbReference>
<evidence type="ECO:0000256" key="1">
    <source>
        <dbReference type="SAM" id="MobiDB-lite"/>
    </source>
</evidence>
<evidence type="ECO:0000313" key="3">
    <source>
        <dbReference type="EMBL" id="ETO29330.1"/>
    </source>
</evidence>
<dbReference type="AlphaFoldDB" id="X6NSR4"/>
<feature type="compositionally biased region" description="Basic residues" evidence="1">
    <location>
        <begin position="1"/>
        <end position="15"/>
    </location>
</feature>
<dbReference type="EMBL" id="ASPP01006114">
    <property type="protein sequence ID" value="ETO29330.1"/>
    <property type="molecule type" value="Genomic_DNA"/>
</dbReference>
<feature type="compositionally biased region" description="Basic and acidic residues" evidence="1">
    <location>
        <begin position="69"/>
        <end position="80"/>
    </location>
</feature>
<organism evidence="3 4">
    <name type="scientific">Reticulomyxa filosa</name>
    <dbReference type="NCBI Taxonomy" id="46433"/>
    <lineage>
        <taxon>Eukaryota</taxon>
        <taxon>Sar</taxon>
        <taxon>Rhizaria</taxon>
        <taxon>Retaria</taxon>
        <taxon>Foraminifera</taxon>
        <taxon>Monothalamids</taxon>
        <taxon>Reticulomyxidae</taxon>
        <taxon>Reticulomyxa</taxon>
    </lineage>
</organism>
<reference evidence="3 4" key="1">
    <citation type="journal article" date="2013" name="Curr. Biol.">
        <title>The Genome of the Foraminiferan Reticulomyxa filosa.</title>
        <authorList>
            <person name="Glockner G."/>
            <person name="Hulsmann N."/>
            <person name="Schleicher M."/>
            <person name="Noegel A.A."/>
            <person name="Eichinger L."/>
            <person name="Gallinger C."/>
            <person name="Pawlowski J."/>
            <person name="Sierra R."/>
            <person name="Euteneuer U."/>
            <person name="Pillet L."/>
            <person name="Moustafa A."/>
            <person name="Platzer M."/>
            <person name="Groth M."/>
            <person name="Szafranski K."/>
            <person name="Schliwa M."/>
        </authorList>
    </citation>
    <scope>NUCLEOTIDE SEQUENCE [LARGE SCALE GENOMIC DNA]</scope>
</reference>
<feature type="domain" description="KOW" evidence="2">
    <location>
        <begin position="179"/>
        <end position="203"/>
    </location>
</feature>
<dbReference type="Proteomes" id="UP000023152">
    <property type="component" value="Unassembled WGS sequence"/>
</dbReference>
<keyword evidence="4" id="KW-1185">Reference proteome</keyword>
<feature type="compositionally biased region" description="Basic and acidic residues" evidence="1">
    <location>
        <begin position="53"/>
        <end position="62"/>
    </location>
</feature>
<gene>
    <name evidence="3" type="ORF">RFI_07793</name>
</gene>
<feature type="non-terminal residue" evidence="3">
    <location>
        <position position="1"/>
    </location>
</feature>